<comment type="caution">
    <text evidence="1">The sequence shown here is derived from an EMBL/GenBank/DDBJ whole genome shotgun (WGS) entry which is preliminary data.</text>
</comment>
<dbReference type="Proteomes" id="UP001310594">
    <property type="component" value="Unassembled WGS sequence"/>
</dbReference>
<sequence>MLTNPPPPPAIPGRFVVPRALSTLTKRRLYLACKRPAEAVEGRTCRWTTRYLLRRDFERVLSWRKSTVSKADVFDDEGKFHRRAADEDSTMVGFFYDTA</sequence>
<proteinExistence type="predicted"/>
<dbReference type="EMBL" id="JAVRQU010000008">
    <property type="protein sequence ID" value="KAK5699854.1"/>
    <property type="molecule type" value="Genomic_DNA"/>
</dbReference>
<dbReference type="AlphaFoldDB" id="A0AAN7W796"/>
<reference evidence="1" key="1">
    <citation type="submission" date="2023-08" db="EMBL/GenBank/DDBJ databases">
        <title>Black Yeasts Isolated from many extreme environments.</title>
        <authorList>
            <person name="Coleine C."/>
            <person name="Stajich J.E."/>
            <person name="Selbmann L."/>
        </authorList>
    </citation>
    <scope>NUCLEOTIDE SEQUENCE</scope>
    <source>
        <strain evidence="1">CCFEE 5810</strain>
    </source>
</reference>
<evidence type="ECO:0000313" key="1">
    <source>
        <dbReference type="EMBL" id="KAK5699854.1"/>
    </source>
</evidence>
<name>A0AAN7W796_9PEZI</name>
<accession>A0AAN7W796</accession>
<protein>
    <submittedName>
        <fullName evidence="1">Uncharacterized protein</fullName>
    </submittedName>
</protein>
<evidence type="ECO:0000313" key="2">
    <source>
        <dbReference type="Proteomes" id="UP001310594"/>
    </source>
</evidence>
<organism evidence="1 2">
    <name type="scientific">Elasticomyces elasticus</name>
    <dbReference type="NCBI Taxonomy" id="574655"/>
    <lineage>
        <taxon>Eukaryota</taxon>
        <taxon>Fungi</taxon>
        <taxon>Dikarya</taxon>
        <taxon>Ascomycota</taxon>
        <taxon>Pezizomycotina</taxon>
        <taxon>Dothideomycetes</taxon>
        <taxon>Dothideomycetidae</taxon>
        <taxon>Mycosphaerellales</taxon>
        <taxon>Teratosphaeriaceae</taxon>
        <taxon>Elasticomyces</taxon>
    </lineage>
</organism>
<gene>
    <name evidence="1" type="ORF">LTR97_005987</name>
</gene>